<keyword evidence="5" id="KW-0479">Metal-binding</keyword>
<dbReference type="EC" id="6.3.3.2" evidence="5"/>
<dbReference type="Pfam" id="PF01812">
    <property type="entry name" value="5-FTHF_cyc-lig"/>
    <property type="match status" value="1"/>
</dbReference>
<dbReference type="Proteomes" id="UP000515971">
    <property type="component" value="Chromosome"/>
</dbReference>
<feature type="compositionally biased region" description="Pro residues" evidence="6">
    <location>
        <begin position="1"/>
        <end position="11"/>
    </location>
</feature>
<dbReference type="PIRSF" id="PIRSF006806">
    <property type="entry name" value="FTHF_cligase"/>
    <property type="match status" value="1"/>
</dbReference>
<keyword evidence="2 4" id="KW-0547">Nucleotide-binding</keyword>
<evidence type="ECO:0000313" key="8">
    <source>
        <dbReference type="Proteomes" id="UP000515971"/>
    </source>
</evidence>
<reference evidence="7 8" key="1">
    <citation type="submission" date="2020-08" db="EMBL/GenBank/DDBJ databases">
        <title>Genome sequence of Sphingomonas lutea KCTC 23642T.</title>
        <authorList>
            <person name="Hyun D.-W."/>
            <person name="Bae J.-W."/>
        </authorList>
    </citation>
    <scope>NUCLEOTIDE SEQUENCE [LARGE SCALE GENOMIC DNA]</scope>
    <source>
        <strain evidence="7 8">KCTC 23642</strain>
    </source>
</reference>
<dbReference type="GO" id="GO:0035999">
    <property type="term" value="P:tetrahydrofolate interconversion"/>
    <property type="evidence" value="ECO:0007669"/>
    <property type="project" value="TreeGrafter"/>
</dbReference>
<feature type="binding site" evidence="4">
    <location>
        <begin position="149"/>
        <end position="157"/>
    </location>
    <ligand>
        <name>ATP</name>
        <dbReference type="ChEBI" id="CHEBI:30616"/>
    </ligand>
</feature>
<dbReference type="PANTHER" id="PTHR23407:SF1">
    <property type="entry name" value="5-FORMYLTETRAHYDROFOLATE CYCLO-LIGASE"/>
    <property type="match status" value="1"/>
</dbReference>
<dbReference type="InterPro" id="IPR002698">
    <property type="entry name" value="FTHF_cligase"/>
</dbReference>
<name>A0A7G9SG12_9SPHN</name>
<dbReference type="Gene3D" id="3.40.50.10420">
    <property type="entry name" value="NagB/RpiA/CoA transferase-like"/>
    <property type="match status" value="1"/>
</dbReference>
<dbReference type="RefSeq" id="WP_187537379.1">
    <property type="nucleotide sequence ID" value="NZ_BAABJT010000001.1"/>
</dbReference>
<keyword evidence="7" id="KW-0436">Ligase</keyword>
<feature type="binding site" evidence="4">
    <location>
        <position position="77"/>
    </location>
    <ligand>
        <name>substrate</name>
    </ligand>
</feature>
<dbReference type="EMBL" id="CP060718">
    <property type="protein sequence ID" value="QNN66787.1"/>
    <property type="molecule type" value="Genomic_DNA"/>
</dbReference>
<evidence type="ECO:0000256" key="2">
    <source>
        <dbReference type="ARBA" id="ARBA00022741"/>
    </source>
</evidence>
<dbReference type="InterPro" id="IPR037171">
    <property type="entry name" value="NagB/RpiA_transferase-like"/>
</dbReference>
<sequence>MVVPSLPPGPSGPTLHPAIGPPAKDVMRKAALDARKAFVRILSDAERAQLEQRLAEQLTSLCAEASVVGGYAPLGSEISPKLATEEARAVGRIVAYPAFDHPAKPFKFRAGDPLQPGPFGIMQPKKSAPVVVPDLILVPLIAIDGAGTRLGRGKGHYDRALISLRKSGARLVGVGWPMQRLAETIPADEWDVPLDAFVSPDGVEEFR</sequence>
<evidence type="ECO:0000256" key="4">
    <source>
        <dbReference type="PIRSR" id="PIRSR006806-1"/>
    </source>
</evidence>
<organism evidence="7 8">
    <name type="scientific">Sphingomonas lutea</name>
    <dbReference type="NCBI Taxonomy" id="1045317"/>
    <lineage>
        <taxon>Bacteria</taxon>
        <taxon>Pseudomonadati</taxon>
        <taxon>Pseudomonadota</taxon>
        <taxon>Alphaproteobacteria</taxon>
        <taxon>Sphingomonadales</taxon>
        <taxon>Sphingomonadaceae</taxon>
        <taxon>Sphingomonas</taxon>
    </lineage>
</organism>
<keyword evidence="3 4" id="KW-0067">ATP-binding</keyword>
<comment type="cofactor">
    <cofactor evidence="5">
        <name>Mg(2+)</name>
        <dbReference type="ChEBI" id="CHEBI:18420"/>
    </cofactor>
</comment>
<protein>
    <recommendedName>
        <fullName evidence="5">5-formyltetrahydrofolate cyclo-ligase</fullName>
        <ecNumber evidence="5">6.3.3.2</ecNumber>
    </recommendedName>
</protein>
<dbReference type="GO" id="GO:0009396">
    <property type="term" value="P:folic acid-containing compound biosynthetic process"/>
    <property type="evidence" value="ECO:0007669"/>
    <property type="project" value="TreeGrafter"/>
</dbReference>
<evidence type="ECO:0000256" key="6">
    <source>
        <dbReference type="SAM" id="MobiDB-lite"/>
    </source>
</evidence>
<proteinExistence type="inferred from homology"/>
<evidence type="ECO:0000313" key="7">
    <source>
        <dbReference type="EMBL" id="QNN66787.1"/>
    </source>
</evidence>
<dbReference type="PANTHER" id="PTHR23407">
    <property type="entry name" value="ATPASE INHIBITOR/5-FORMYLTETRAHYDROFOLATE CYCLO-LIGASE"/>
    <property type="match status" value="1"/>
</dbReference>
<accession>A0A7G9SG12</accession>
<keyword evidence="5" id="KW-0460">Magnesium</keyword>
<dbReference type="GO" id="GO:0005524">
    <property type="term" value="F:ATP binding"/>
    <property type="evidence" value="ECO:0007669"/>
    <property type="project" value="UniProtKB-KW"/>
</dbReference>
<dbReference type="AlphaFoldDB" id="A0A7G9SG12"/>
<dbReference type="GO" id="GO:0030272">
    <property type="term" value="F:5-formyltetrahydrofolate cyclo-ligase activity"/>
    <property type="evidence" value="ECO:0007669"/>
    <property type="project" value="UniProtKB-EC"/>
</dbReference>
<feature type="region of interest" description="Disordered" evidence="6">
    <location>
        <begin position="1"/>
        <end position="22"/>
    </location>
</feature>
<comment type="similarity">
    <text evidence="1 5">Belongs to the 5-formyltetrahydrofolate cyclo-ligase family.</text>
</comment>
<feature type="binding site" evidence="4">
    <location>
        <begin position="24"/>
        <end position="28"/>
    </location>
    <ligand>
        <name>ATP</name>
        <dbReference type="ChEBI" id="CHEBI:30616"/>
    </ligand>
</feature>
<dbReference type="InterPro" id="IPR024185">
    <property type="entry name" value="FTHF_cligase-like_sf"/>
</dbReference>
<comment type="catalytic activity">
    <reaction evidence="5">
        <text>(6S)-5-formyl-5,6,7,8-tetrahydrofolate + ATP = (6R)-5,10-methenyltetrahydrofolate + ADP + phosphate</text>
        <dbReference type="Rhea" id="RHEA:10488"/>
        <dbReference type="ChEBI" id="CHEBI:30616"/>
        <dbReference type="ChEBI" id="CHEBI:43474"/>
        <dbReference type="ChEBI" id="CHEBI:57455"/>
        <dbReference type="ChEBI" id="CHEBI:57457"/>
        <dbReference type="ChEBI" id="CHEBI:456216"/>
        <dbReference type="EC" id="6.3.3.2"/>
    </reaction>
</comment>
<dbReference type="SUPFAM" id="SSF100950">
    <property type="entry name" value="NagB/RpiA/CoA transferase-like"/>
    <property type="match status" value="1"/>
</dbReference>
<dbReference type="NCBIfam" id="TIGR02727">
    <property type="entry name" value="MTHFS_bact"/>
    <property type="match status" value="1"/>
</dbReference>
<dbReference type="GO" id="GO:0046872">
    <property type="term" value="F:metal ion binding"/>
    <property type="evidence" value="ECO:0007669"/>
    <property type="project" value="UniProtKB-KW"/>
</dbReference>
<keyword evidence="8" id="KW-1185">Reference proteome</keyword>
<evidence type="ECO:0000256" key="3">
    <source>
        <dbReference type="ARBA" id="ARBA00022840"/>
    </source>
</evidence>
<evidence type="ECO:0000256" key="1">
    <source>
        <dbReference type="ARBA" id="ARBA00010638"/>
    </source>
</evidence>
<evidence type="ECO:0000256" key="5">
    <source>
        <dbReference type="RuleBase" id="RU361279"/>
    </source>
</evidence>
<dbReference type="KEGG" id="slut:H9L13_08900"/>
<gene>
    <name evidence="7" type="ORF">H9L13_08900</name>
</gene>